<feature type="domain" description="Ig-like" evidence="9">
    <location>
        <begin position="236"/>
        <end position="318"/>
    </location>
</feature>
<dbReference type="AlphaFoldDB" id="A0A3Q2FJD4"/>
<dbReference type="GO" id="GO:1903037">
    <property type="term" value="P:regulation of leukocyte cell-cell adhesion"/>
    <property type="evidence" value="ECO:0007669"/>
    <property type="project" value="UniProtKB-ARBA"/>
</dbReference>
<keyword evidence="5" id="KW-0325">Glycoprotein</keyword>
<dbReference type="InterPro" id="IPR050504">
    <property type="entry name" value="IgSF_BTN/MOG"/>
</dbReference>
<feature type="transmembrane region" description="Helical" evidence="8">
    <location>
        <begin position="324"/>
        <end position="347"/>
    </location>
</feature>
<dbReference type="InterPro" id="IPR007110">
    <property type="entry name" value="Ig-like_dom"/>
</dbReference>
<sequence length="375" mass="42498">FESYFGFVGFCFVDLVLNLHNFLIILAEPGQTVLLPCGLYSRNPVLVAEWSRTDLGSDYVLLYRDEQIDPSNQHPSFMNRVDLKDRNMEDGDVSVVLKDVGTEDKGTYECRVAVKLYWMLVISGPLNITITAEPGENVTLPCRTKNNQPAIIVEWIRDDLGEEEFVALYRDGRFDLDGQHSLYQNRVDLQDREMKDGDVSLVLKNVTTNDTGTYECRVIQRRNKRRKRSNIKGVSGNNATLPCRTPNNRPAIVVEWIRNETGEVKHVALYRGDRFDLDGQDSLYRNRVDLLDREMKNGDISLVLKNVTTDHTGTYECRDGGSSAGLIAGIIVGIIVVLALVGGFLLYRKHRQSVREQNPPARETERDPMNTENGL</sequence>
<keyword evidence="6" id="KW-0393">Immunoglobulin domain</keyword>
<dbReference type="InterPro" id="IPR013783">
    <property type="entry name" value="Ig-like_fold"/>
</dbReference>
<evidence type="ECO:0000313" key="10">
    <source>
        <dbReference type="Ensembl" id="ENSCVAP00000004485.1"/>
    </source>
</evidence>
<organism evidence="10 11">
    <name type="scientific">Cyprinodon variegatus</name>
    <name type="common">Sheepshead minnow</name>
    <dbReference type="NCBI Taxonomy" id="28743"/>
    <lineage>
        <taxon>Eukaryota</taxon>
        <taxon>Metazoa</taxon>
        <taxon>Chordata</taxon>
        <taxon>Craniata</taxon>
        <taxon>Vertebrata</taxon>
        <taxon>Euteleostomi</taxon>
        <taxon>Actinopterygii</taxon>
        <taxon>Neopterygii</taxon>
        <taxon>Teleostei</taxon>
        <taxon>Neoteleostei</taxon>
        <taxon>Acanthomorphata</taxon>
        <taxon>Ovalentaria</taxon>
        <taxon>Atherinomorphae</taxon>
        <taxon>Cyprinodontiformes</taxon>
        <taxon>Cyprinodontidae</taxon>
        <taxon>Cyprinodon</taxon>
    </lineage>
</organism>
<reference evidence="10" key="2">
    <citation type="submission" date="2025-09" db="UniProtKB">
        <authorList>
            <consortium name="Ensembl"/>
        </authorList>
    </citation>
    <scope>IDENTIFICATION</scope>
</reference>
<evidence type="ECO:0000256" key="7">
    <source>
        <dbReference type="SAM" id="MobiDB-lite"/>
    </source>
</evidence>
<keyword evidence="2" id="KW-0732">Signal</keyword>
<keyword evidence="8" id="KW-1133">Transmembrane helix</keyword>
<evidence type="ECO:0000256" key="2">
    <source>
        <dbReference type="ARBA" id="ARBA00022729"/>
    </source>
</evidence>
<dbReference type="InterPro" id="IPR003599">
    <property type="entry name" value="Ig_sub"/>
</dbReference>
<evidence type="ECO:0000256" key="3">
    <source>
        <dbReference type="ARBA" id="ARBA00023136"/>
    </source>
</evidence>
<dbReference type="InterPro" id="IPR003598">
    <property type="entry name" value="Ig_sub2"/>
</dbReference>
<dbReference type="InterPro" id="IPR036179">
    <property type="entry name" value="Ig-like_dom_sf"/>
</dbReference>
<dbReference type="GO" id="GO:0050863">
    <property type="term" value="P:regulation of T cell activation"/>
    <property type="evidence" value="ECO:0007669"/>
    <property type="project" value="UniProtKB-ARBA"/>
</dbReference>
<evidence type="ECO:0000256" key="8">
    <source>
        <dbReference type="SAM" id="Phobius"/>
    </source>
</evidence>
<dbReference type="GO" id="GO:0009897">
    <property type="term" value="C:external side of plasma membrane"/>
    <property type="evidence" value="ECO:0007669"/>
    <property type="project" value="TreeGrafter"/>
</dbReference>
<name>A0A3Q2FJD4_CYPVA</name>
<feature type="domain" description="Ig-like" evidence="9">
    <location>
        <begin position="125"/>
        <end position="232"/>
    </location>
</feature>
<feature type="region of interest" description="Disordered" evidence="7">
    <location>
        <begin position="353"/>
        <end position="375"/>
    </location>
</feature>
<dbReference type="Ensembl" id="ENSCVAT00000008266.1">
    <property type="protein sequence ID" value="ENSCVAP00000004485.1"/>
    <property type="gene ID" value="ENSCVAG00000005786.1"/>
</dbReference>
<dbReference type="OMA" id="YENYQHS"/>
<dbReference type="GO" id="GO:0050852">
    <property type="term" value="P:T cell receptor signaling pathway"/>
    <property type="evidence" value="ECO:0007669"/>
    <property type="project" value="TreeGrafter"/>
</dbReference>
<dbReference type="PANTHER" id="PTHR24100:SF151">
    <property type="entry name" value="ICOS LIGAND"/>
    <property type="match status" value="1"/>
</dbReference>
<evidence type="ECO:0000256" key="1">
    <source>
        <dbReference type="ARBA" id="ARBA00004370"/>
    </source>
</evidence>
<evidence type="ECO:0000259" key="9">
    <source>
        <dbReference type="PROSITE" id="PS50835"/>
    </source>
</evidence>
<dbReference type="Proteomes" id="UP000265020">
    <property type="component" value="Unassembled WGS sequence"/>
</dbReference>
<keyword evidence="11" id="KW-1185">Reference proteome</keyword>
<accession>A0A3Q2FJD4</accession>
<dbReference type="SUPFAM" id="SSF48726">
    <property type="entry name" value="Immunoglobulin"/>
    <property type="match status" value="3"/>
</dbReference>
<keyword evidence="4" id="KW-1015">Disulfide bond</keyword>
<dbReference type="GO" id="GO:0001817">
    <property type="term" value="P:regulation of cytokine production"/>
    <property type="evidence" value="ECO:0007669"/>
    <property type="project" value="TreeGrafter"/>
</dbReference>
<dbReference type="PROSITE" id="PS50835">
    <property type="entry name" value="IG_LIKE"/>
    <property type="match status" value="3"/>
</dbReference>
<keyword evidence="8" id="KW-0812">Transmembrane</keyword>
<dbReference type="SMART" id="SM00406">
    <property type="entry name" value="IGv"/>
    <property type="match status" value="3"/>
</dbReference>
<dbReference type="PANTHER" id="PTHR24100">
    <property type="entry name" value="BUTYROPHILIN"/>
    <property type="match status" value="1"/>
</dbReference>
<comment type="subcellular location">
    <subcellularLocation>
        <location evidence="1">Membrane</location>
    </subcellularLocation>
</comment>
<dbReference type="GO" id="GO:0005102">
    <property type="term" value="F:signaling receptor binding"/>
    <property type="evidence" value="ECO:0007669"/>
    <property type="project" value="TreeGrafter"/>
</dbReference>
<protein>
    <recommendedName>
        <fullName evidence="9">Ig-like domain-containing protein</fullName>
    </recommendedName>
</protein>
<keyword evidence="3 8" id="KW-0472">Membrane</keyword>
<evidence type="ECO:0000256" key="6">
    <source>
        <dbReference type="ARBA" id="ARBA00023319"/>
    </source>
</evidence>
<dbReference type="InterPro" id="IPR013106">
    <property type="entry name" value="Ig_V-set"/>
</dbReference>
<dbReference type="SMART" id="SM00408">
    <property type="entry name" value="IGc2"/>
    <property type="match status" value="3"/>
</dbReference>
<dbReference type="SMART" id="SM00409">
    <property type="entry name" value="IG"/>
    <property type="match status" value="3"/>
</dbReference>
<dbReference type="GeneTree" id="ENSGT00940000165931"/>
<proteinExistence type="predicted"/>
<evidence type="ECO:0000313" key="11">
    <source>
        <dbReference type="Proteomes" id="UP000265020"/>
    </source>
</evidence>
<dbReference type="Pfam" id="PF07686">
    <property type="entry name" value="V-set"/>
    <property type="match status" value="3"/>
</dbReference>
<evidence type="ECO:0000256" key="5">
    <source>
        <dbReference type="ARBA" id="ARBA00023180"/>
    </source>
</evidence>
<evidence type="ECO:0000256" key="4">
    <source>
        <dbReference type="ARBA" id="ARBA00023157"/>
    </source>
</evidence>
<feature type="domain" description="Ig-like" evidence="9">
    <location>
        <begin position="27"/>
        <end position="112"/>
    </location>
</feature>
<dbReference type="Gene3D" id="2.60.40.10">
    <property type="entry name" value="Immunoglobulins"/>
    <property type="match status" value="3"/>
</dbReference>
<dbReference type="FunFam" id="2.60.40.10:FF:000142">
    <property type="entry name" value="V-set domain-containing T-cell activation inhibitor 1"/>
    <property type="match status" value="1"/>
</dbReference>
<reference evidence="10" key="1">
    <citation type="submission" date="2025-08" db="UniProtKB">
        <authorList>
            <consortium name="Ensembl"/>
        </authorList>
    </citation>
    <scope>IDENTIFICATION</scope>
</reference>